<gene>
    <name evidence="1" type="ORF">OESDEN_20606</name>
</gene>
<dbReference type="OrthoDB" id="5855041at2759"/>
<evidence type="ECO:0000313" key="1">
    <source>
        <dbReference type="EMBL" id="KHJ79738.1"/>
    </source>
</evidence>
<dbReference type="EMBL" id="KN603488">
    <property type="protein sequence ID" value="KHJ79738.1"/>
    <property type="molecule type" value="Genomic_DNA"/>
</dbReference>
<proteinExistence type="predicted"/>
<dbReference type="AlphaFoldDB" id="A0A0B1S323"/>
<evidence type="ECO:0000313" key="2">
    <source>
        <dbReference type="Proteomes" id="UP000053660"/>
    </source>
</evidence>
<reference evidence="1 2" key="1">
    <citation type="submission" date="2014-03" db="EMBL/GenBank/DDBJ databases">
        <title>Draft genome of the hookworm Oesophagostomum dentatum.</title>
        <authorList>
            <person name="Mitreva M."/>
        </authorList>
    </citation>
    <scope>NUCLEOTIDE SEQUENCE [LARGE SCALE GENOMIC DNA]</scope>
    <source>
        <strain evidence="1 2">OD-Hann</strain>
    </source>
</reference>
<feature type="non-terminal residue" evidence="1">
    <location>
        <position position="334"/>
    </location>
</feature>
<accession>A0A0B1S323</accession>
<protein>
    <submittedName>
        <fullName evidence="1">Uncharacterized protein</fullName>
    </submittedName>
</protein>
<organism evidence="1 2">
    <name type="scientific">Oesophagostomum dentatum</name>
    <name type="common">Nodular worm</name>
    <dbReference type="NCBI Taxonomy" id="61180"/>
    <lineage>
        <taxon>Eukaryota</taxon>
        <taxon>Metazoa</taxon>
        <taxon>Ecdysozoa</taxon>
        <taxon>Nematoda</taxon>
        <taxon>Chromadorea</taxon>
        <taxon>Rhabditida</taxon>
        <taxon>Rhabditina</taxon>
        <taxon>Rhabditomorpha</taxon>
        <taxon>Strongyloidea</taxon>
        <taxon>Strongylidae</taxon>
        <taxon>Oesophagostomum</taxon>
    </lineage>
</organism>
<sequence length="334" mass="37618">MNGVVPLESFKGTSLTSETQPGHLRFQCLDQCLMEARLADIPDVAFPGAFAKEPVGTVWKAWIATSIFSRHDIDLPTKIKLFRRGAVCLDEAALKPVLKLAYNRCTAWTEFICSTESIASHKEIEGFFVHAMYDKAFQDLKRELQDENRRPQTVKSGPVGFAAPECAVVLERDGMKGGIQTAVVRNFKELRERLNEWRTFGTWVLVWPIDEKWTQDKITEIVTAIAEHLREGGRVVTAWTPCVQSNFEAWSRMRGLWKTLDESIKNTATEEQFFPTSGAVEYNGKIFAAIGSPEICLPFYGKYAGVGNARTLFENIRYAARNANLPSLYAPPRT</sequence>
<keyword evidence="2" id="KW-1185">Reference proteome</keyword>
<name>A0A0B1S323_OESDE</name>
<dbReference type="Proteomes" id="UP000053660">
    <property type="component" value="Unassembled WGS sequence"/>
</dbReference>